<dbReference type="EMBL" id="BAAAES010000008">
    <property type="protein sequence ID" value="GAA0666914.1"/>
    <property type="molecule type" value="Genomic_DNA"/>
</dbReference>
<protein>
    <submittedName>
        <fullName evidence="1">Uncharacterized protein</fullName>
    </submittedName>
</protein>
<reference evidence="1 2" key="1">
    <citation type="journal article" date="2019" name="Int. J. Syst. Evol. Microbiol.">
        <title>The Global Catalogue of Microorganisms (GCM) 10K type strain sequencing project: providing services to taxonomists for standard genome sequencing and annotation.</title>
        <authorList>
            <consortium name="The Broad Institute Genomics Platform"/>
            <consortium name="The Broad Institute Genome Sequencing Center for Infectious Disease"/>
            <person name="Wu L."/>
            <person name="Ma J."/>
        </authorList>
    </citation>
    <scope>NUCLEOTIDE SEQUENCE [LARGE SCALE GENOMIC DNA]</scope>
    <source>
        <strain evidence="1 2">JCM 14603</strain>
    </source>
</reference>
<name>A0ABN1HTQ8_9SPHN</name>
<organism evidence="1 2">
    <name type="scientific">Sphingomonas insulae</name>
    <dbReference type="NCBI Taxonomy" id="424800"/>
    <lineage>
        <taxon>Bacteria</taxon>
        <taxon>Pseudomonadati</taxon>
        <taxon>Pseudomonadota</taxon>
        <taxon>Alphaproteobacteria</taxon>
        <taxon>Sphingomonadales</taxon>
        <taxon>Sphingomonadaceae</taxon>
        <taxon>Sphingomonas</taxon>
    </lineage>
</organism>
<gene>
    <name evidence="1" type="ORF">GCM10009102_16040</name>
</gene>
<keyword evidence="2" id="KW-1185">Reference proteome</keyword>
<proteinExistence type="predicted"/>
<sequence length="54" mass="5474">MAAVTGDSAQPCASQAAANSAAAALPRIRPIRPGNAIAASFLFADPCDRRCGSW</sequence>
<comment type="caution">
    <text evidence="1">The sequence shown here is derived from an EMBL/GenBank/DDBJ whole genome shotgun (WGS) entry which is preliminary data.</text>
</comment>
<accession>A0ABN1HTQ8</accession>
<dbReference type="Proteomes" id="UP001500238">
    <property type="component" value="Unassembled WGS sequence"/>
</dbReference>
<evidence type="ECO:0000313" key="1">
    <source>
        <dbReference type="EMBL" id="GAA0666914.1"/>
    </source>
</evidence>
<evidence type="ECO:0000313" key="2">
    <source>
        <dbReference type="Proteomes" id="UP001500238"/>
    </source>
</evidence>